<dbReference type="RefSeq" id="WP_269818020.1">
    <property type="nucleotide sequence ID" value="NZ_CP114976.1"/>
</dbReference>
<keyword evidence="1" id="KW-1133">Transmembrane helix</keyword>
<keyword evidence="3" id="KW-1185">Reference proteome</keyword>
<evidence type="ECO:0000313" key="3">
    <source>
        <dbReference type="Proteomes" id="UP001212189"/>
    </source>
</evidence>
<evidence type="ECO:0000256" key="1">
    <source>
        <dbReference type="SAM" id="Phobius"/>
    </source>
</evidence>
<dbReference type="Proteomes" id="UP001212189">
    <property type="component" value="Chromosome"/>
</dbReference>
<feature type="transmembrane region" description="Helical" evidence="1">
    <location>
        <begin position="500"/>
        <end position="522"/>
    </location>
</feature>
<gene>
    <name evidence="2" type="ORF">O6P33_12055</name>
</gene>
<protein>
    <recommendedName>
        <fullName evidence="4">Pentapeptide repeat-containing protein</fullName>
    </recommendedName>
</protein>
<feature type="transmembrane region" description="Helical" evidence="1">
    <location>
        <begin position="435"/>
        <end position="454"/>
    </location>
</feature>
<sequence length="528" mass="60867">MNDFTELIYDPSKPGAWGVTRHLQFYNYLKNHIAQQVKVYLPSLPIYVIEECLSDIFCSEENDDDLLENDDGYLEGELGIDSDLYRSVFEVRDVLEGQEVLLENITFPPQKTGNDPDYNKLFEPLTCLVFKDCSFYCNNISFYYPQNDIYFEGCSFHKHFYTDFNFSLVLEGALFKSCNFQQGITLKGIPFEGGAVFESCTISLLKIENTKLSVAVFGKAGYYSPSTADEVYIYNSTLEEDFILNLANLSKIQFVDSTFKGKANLTACCIEDLQVTDTVFEKTFDLSASVVQRVNYTGVEFESFALYERATFGNKNSLLNHDQFAEFERVSFHKTANFRDAVFYIPVDLRNTVFLQTPTFLGSIFKSEAKRQTDRETFRIIKQSFVAVSNQIEADRIYALEMEAYRSELKRNNGDLWDVFLLNFNACISNHGQSYIRASCWLFVCMSLIAFVLANDQLENQWIPTYISMPYWWLSMTQILNGFALGFLPFSKLYEDREHLALFIMLATFGLSGITWQLLVALRRHSRK</sequence>
<evidence type="ECO:0008006" key="4">
    <source>
        <dbReference type="Google" id="ProtNLM"/>
    </source>
</evidence>
<dbReference type="Gene3D" id="2.160.20.80">
    <property type="entry name" value="E3 ubiquitin-protein ligase SopA"/>
    <property type="match status" value="1"/>
</dbReference>
<keyword evidence="1" id="KW-0812">Transmembrane</keyword>
<keyword evidence="1" id="KW-0472">Membrane</keyword>
<proteinExistence type="predicted"/>
<dbReference type="AlphaFoldDB" id="A0AAF0AJ43"/>
<dbReference type="KEGG" id="dce:O6P33_12055"/>
<name>A0AAF0AJ43_9GAMM</name>
<accession>A0AAF0AJ43</accession>
<organism evidence="2 3">
    <name type="scientific">Denitrificimonas caeni</name>
    <dbReference type="NCBI Taxonomy" id="521720"/>
    <lineage>
        <taxon>Bacteria</taxon>
        <taxon>Pseudomonadati</taxon>
        <taxon>Pseudomonadota</taxon>
        <taxon>Gammaproteobacteria</taxon>
        <taxon>Pseudomonadales</taxon>
        <taxon>Pseudomonadaceae</taxon>
        <taxon>Denitrificimonas</taxon>
    </lineage>
</organism>
<reference evidence="2 3" key="1">
    <citation type="submission" date="2022-12" db="EMBL/GenBank/DDBJ databases">
        <title>Coexistence and Characterization of a Novel Tigecycline Resistance gene tet(X) variant and blaNDM-1 in a Pseudomonas caeni Isolate of Chicken Origin.</title>
        <authorList>
            <person name="Lu X."/>
            <person name="Zhang L."/>
            <person name="Li R."/>
            <person name="Wang Z."/>
        </authorList>
    </citation>
    <scope>NUCLEOTIDE SEQUENCE [LARGE SCALE GENOMIC DNA]</scope>
    <source>
        <strain evidence="2 3">CE14</strain>
    </source>
</reference>
<feature type="transmembrane region" description="Helical" evidence="1">
    <location>
        <begin position="466"/>
        <end position="488"/>
    </location>
</feature>
<evidence type="ECO:0000313" key="2">
    <source>
        <dbReference type="EMBL" id="WBE25075.1"/>
    </source>
</evidence>
<dbReference type="EMBL" id="CP114976">
    <property type="protein sequence ID" value="WBE25075.1"/>
    <property type="molecule type" value="Genomic_DNA"/>
</dbReference>